<organism evidence="1 2">
    <name type="scientific">Aspergillus udagawae</name>
    <dbReference type="NCBI Taxonomy" id="91492"/>
    <lineage>
        <taxon>Eukaryota</taxon>
        <taxon>Fungi</taxon>
        <taxon>Dikarya</taxon>
        <taxon>Ascomycota</taxon>
        <taxon>Pezizomycotina</taxon>
        <taxon>Eurotiomycetes</taxon>
        <taxon>Eurotiomycetidae</taxon>
        <taxon>Eurotiales</taxon>
        <taxon>Aspergillaceae</taxon>
        <taxon>Aspergillus</taxon>
        <taxon>Aspergillus subgen. Fumigati</taxon>
    </lineage>
</organism>
<evidence type="ECO:0000313" key="2">
    <source>
        <dbReference type="Proteomes" id="UP000465266"/>
    </source>
</evidence>
<reference evidence="1 2" key="1">
    <citation type="submission" date="2020-01" db="EMBL/GenBank/DDBJ databases">
        <title>Draft genome sequence of Aspergillus udagawae IFM 53868.</title>
        <authorList>
            <person name="Takahashi H."/>
            <person name="Yaguchi T."/>
        </authorList>
    </citation>
    <scope>NUCLEOTIDE SEQUENCE [LARGE SCALE GENOMIC DNA]</scope>
    <source>
        <strain evidence="1 2">IFM 53868</strain>
    </source>
</reference>
<protein>
    <submittedName>
        <fullName evidence="1">Uncharacterized protein</fullName>
    </submittedName>
</protein>
<comment type="caution">
    <text evidence="1">The sequence shown here is derived from an EMBL/GenBank/DDBJ whole genome shotgun (WGS) entry which is preliminary data.</text>
</comment>
<name>A0ABQ1BCD4_9EURO</name>
<keyword evidence="2" id="KW-1185">Reference proteome</keyword>
<proteinExistence type="predicted"/>
<gene>
    <name evidence="1" type="ORF">IFM53868_09774</name>
</gene>
<dbReference type="Proteomes" id="UP000465266">
    <property type="component" value="Unassembled WGS sequence"/>
</dbReference>
<dbReference type="EMBL" id="BLKG01000184">
    <property type="protein sequence ID" value="GFF98386.1"/>
    <property type="molecule type" value="Genomic_DNA"/>
</dbReference>
<evidence type="ECO:0000313" key="1">
    <source>
        <dbReference type="EMBL" id="GFF98386.1"/>
    </source>
</evidence>
<sequence>MNKPSAALDYPSCSEPKVNKTRVPYSYMRNRQKRKLHLRLDQVLQAMSYDERYVSHQAQRAGLQPNACGAVNAQMVQPQASVLLRA</sequence>
<accession>A0ABQ1BCD4</accession>